<name>A0ACB9HXI9_9ASTR</name>
<accession>A0ACB9HXI9</accession>
<sequence>MVILWIFVYLGTNFYPIHCHPYLPQKVKIVLLTFFFSTKSSREREDIGRFLFSTNSAIFFDLSRKSSTEDGSCVQSVLQTK</sequence>
<organism evidence="1 2">
    <name type="scientific">Smallanthus sonchifolius</name>
    <dbReference type="NCBI Taxonomy" id="185202"/>
    <lineage>
        <taxon>Eukaryota</taxon>
        <taxon>Viridiplantae</taxon>
        <taxon>Streptophyta</taxon>
        <taxon>Embryophyta</taxon>
        <taxon>Tracheophyta</taxon>
        <taxon>Spermatophyta</taxon>
        <taxon>Magnoliopsida</taxon>
        <taxon>eudicotyledons</taxon>
        <taxon>Gunneridae</taxon>
        <taxon>Pentapetalae</taxon>
        <taxon>asterids</taxon>
        <taxon>campanulids</taxon>
        <taxon>Asterales</taxon>
        <taxon>Asteraceae</taxon>
        <taxon>Asteroideae</taxon>
        <taxon>Heliantheae alliance</taxon>
        <taxon>Millerieae</taxon>
        <taxon>Smallanthus</taxon>
    </lineage>
</organism>
<protein>
    <submittedName>
        <fullName evidence="1">Uncharacterized protein</fullName>
    </submittedName>
</protein>
<gene>
    <name evidence="1" type="ORF">L1987_28580</name>
</gene>
<dbReference type="Proteomes" id="UP001056120">
    <property type="component" value="Linkage Group LG10"/>
</dbReference>
<proteinExistence type="predicted"/>
<reference evidence="2" key="1">
    <citation type="journal article" date="2022" name="Mol. Ecol. Resour.">
        <title>The genomes of chicory, endive, great burdock and yacon provide insights into Asteraceae palaeo-polyploidization history and plant inulin production.</title>
        <authorList>
            <person name="Fan W."/>
            <person name="Wang S."/>
            <person name="Wang H."/>
            <person name="Wang A."/>
            <person name="Jiang F."/>
            <person name="Liu H."/>
            <person name="Zhao H."/>
            <person name="Xu D."/>
            <person name="Zhang Y."/>
        </authorList>
    </citation>
    <scope>NUCLEOTIDE SEQUENCE [LARGE SCALE GENOMIC DNA]</scope>
    <source>
        <strain evidence="2">cv. Yunnan</strain>
    </source>
</reference>
<dbReference type="EMBL" id="CM042027">
    <property type="protein sequence ID" value="KAI3800489.1"/>
    <property type="molecule type" value="Genomic_DNA"/>
</dbReference>
<evidence type="ECO:0000313" key="1">
    <source>
        <dbReference type="EMBL" id="KAI3800489.1"/>
    </source>
</evidence>
<evidence type="ECO:0000313" key="2">
    <source>
        <dbReference type="Proteomes" id="UP001056120"/>
    </source>
</evidence>
<keyword evidence="2" id="KW-1185">Reference proteome</keyword>
<reference evidence="1 2" key="2">
    <citation type="journal article" date="2022" name="Mol. Ecol. Resour.">
        <title>The genomes of chicory, endive, great burdock and yacon provide insights into Asteraceae paleo-polyploidization history and plant inulin production.</title>
        <authorList>
            <person name="Fan W."/>
            <person name="Wang S."/>
            <person name="Wang H."/>
            <person name="Wang A."/>
            <person name="Jiang F."/>
            <person name="Liu H."/>
            <person name="Zhao H."/>
            <person name="Xu D."/>
            <person name="Zhang Y."/>
        </authorList>
    </citation>
    <scope>NUCLEOTIDE SEQUENCE [LARGE SCALE GENOMIC DNA]</scope>
    <source>
        <strain evidence="2">cv. Yunnan</strain>
        <tissue evidence="1">Leaves</tissue>
    </source>
</reference>
<comment type="caution">
    <text evidence="1">The sequence shown here is derived from an EMBL/GenBank/DDBJ whole genome shotgun (WGS) entry which is preliminary data.</text>
</comment>